<keyword evidence="3" id="KW-0175">Coiled coil</keyword>
<dbReference type="PANTHER" id="PTHR20903:SF0">
    <property type="entry name" value="PREFOLDIN SUBUNIT 1"/>
    <property type="match status" value="1"/>
</dbReference>
<dbReference type="EMBL" id="NESQ01000029">
    <property type="protein sequence ID" value="PUU82375.1"/>
    <property type="molecule type" value="Genomic_DNA"/>
</dbReference>
<dbReference type="CDD" id="cd23164">
    <property type="entry name" value="Prefoldin_1"/>
    <property type="match status" value="1"/>
</dbReference>
<dbReference type="GO" id="GO:0016272">
    <property type="term" value="C:prefoldin complex"/>
    <property type="evidence" value="ECO:0007669"/>
    <property type="project" value="InterPro"/>
</dbReference>
<dbReference type="SUPFAM" id="SSF46579">
    <property type="entry name" value="Prefoldin"/>
    <property type="match status" value="1"/>
</dbReference>
<proteinExistence type="inferred from homology"/>
<evidence type="ECO:0000313" key="4">
    <source>
        <dbReference type="EMBL" id="PUU82375.1"/>
    </source>
</evidence>
<dbReference type="GO" id="GO:0005737">
    <property type="term" value="C:cytoplasm"/>
    <property type="evidence" value="ECO:0007669"/>
    <property type="project" value="TreeGrafter"/>
</dbReference>
<dbReference type="PANTHER" id="PTHR20903">
    <property type="entry name" value="PREFOLDIN SUBUNIT 1-RELATED"/>
    <property type="match status" value="1"/>
</dbReference>
<dbReference type="OrthoDB" id="2015447at2759"/>
<comment type="similarity">
    <text evidence="1">Belongs to the prefoldin subunit beta family.</text>
</comment>
<evidence type="ECO:0000256" key="1">
    <source>
        <dbReference type="ARBA" id="ARBA00008045"/>
    </source>
</evidence>
<dbReference type="Proteomes" id="UP000244722">
    <property type="component" value="Unassembled WGS sequence"/>
</dbReference>
<gene>
    <name evidence="4" type="ORF">B9Z19DRAFT_968382</name>
</gene>
<evidence type="ECO:0000313" key="5">
    <source>
        <dbReference type="Proteomes" id="UP000244722"/>
    </source>
</evidence>
<comment type="caution">
    <text evidence="4">The sequence shown here is derived from an EMBL/GenBank/DDBJ whole genome shotgun (WGS) entry which is preliminary data.</text>
</comment>
<dbReference type="InterPro" id="IPR002777">
    <property type="entry name" value="PFD_beta-like"/>
</dbReference>
<dbReference type="Pfam" id="PF01920">
    <property type="entry name" value="Prefoldin_2"/>
    <property type="match status" value="1"/>
</dbReference>
<dbReference type="GO" id="GO:0051082">
    <property type="term" value="F:unfolded protein binding"/>
    <property type="evidence" value="ECO:0007669"/>
    <property type="project" value="InterPro"/>
</dbReference>
<protein>
    <submittedName>
        <fullName evidence="4">Prefoldin</fullName>
    </submittedName>
</protein>
<dbReference type="GO" id="GO:0044183">
    <property type="term" value="F:protein folding chaperone"/>
    <property type="evidence" value="ECO:0007669"/>
    <property type="project" value="TreeGrafter"/>
</dbReference>
<evidence type="ECO:0000256" key="2">
    <source>
        <dbReference type="ARBA" id="ARBA00023186"/>
    </source>
</evidence>
<keyword evidence="5" id="KW-1185">Reference proteome</keyword>
<dbReference type="AlphaFoldDB" id="A0A2T7A3V2"/>
<feature type="coiled-coil region" evidence="3">
    <location>
        <begin position="69"/>
        <end position="96"/>
    </location>
</feature>
<accession>A0A2T7A3V2</accession>
<organism evidence="4 5">
    <name type="scientific">Tuber borchii</name>
    <name type="common">White truffle</name>
    <dbReference type="NCBI Taxonomy" id="42251"/>
    <lineage>
        <taxon>Eukaryota</taxon>
        <taxon>Fungi</taxon>
        <taxon>Dikarya</taxon>
        <taxon>Ascomycota</taxon>
        <taxon>Pezizomycotina</taxon>
        <taxon>Pezizomycetes</taxon>
        <taxon>Pezizales</taxon>
        <taxon>Tuberaceae</taxon>
        <taxon>Tuber</taxon>
    </lineage>
</organism>
<keyword evidence="2" id="KW-0143">Chaperone</keyword>
<sequence length="118" mass="13692">MSIPNEALQKLMQEIEARAVFSQQQLQIVKSQMAAKQRDIRLLQLTSKELDTLPKSTKVYEGVGKMFVMEDLDSVLTRLDNEKKSAEGDIRDLQKKFTYLETTFEKAQDNLNQILNRR</sequence>
<name>A0A2T7A3V2_TUBBO</name>
<reference evidence="4 5" key="1">
    <citation type="submission" date="2017-04" db="EMBL/GenBank/DDBJ databases">
        <title>Draft genome sequence of Tuber borchii Vittad., a whitish edible truffle.</title>
        <authorList>
            <consortium name="DOE Joint Genome Institute"/>
            <person name="Murat C."/>
            <person name="Kuo A."/>
            <person name="Barry K.W."/>
            <person name="Clum A."/>
            <person name="Dockter R.B."/>
            <person name="Fauchery L."/>
            <person name="Iotti M."/>
            <person name="Kohler A."/>
            <person name="Labutti K."/>
            <person name="Lindquist E.A."/>
            <person name="Lipzen A."/>
            <person name="Ohm R.A."/>
            <person name="Wang M."/>
            <person name="Grigoriev I.V."/>
            <person name="Zambonelli A."/>
            <person name="Martin F.M."/>
        </authorList>
    </citation>
    <scope>NUCLEOTIDE SEQUENCE [LARGE SCALE GENOMIC DNA]</scope>
    <source>
        <strain evidence="4 5">Tbo3840</strain>
    </source>
</reference>
<dbReference type="InterPro" id="IPR009053">
    <property type="entry name" value="Prefoldin"/>
</dbReference>
<dbReference type="STRING" id="42251.A0A2T7A3V2"/>
<dbReference type="Gene3D" id="1.10.287.370">
    <property type="match status" value="1"/>
</dbReference>
<evidence type="ECO:0000256" key="3">
    <source>
        <dbReference type="SAM" id="Coils"/>
    </source>
</evidence>